<feature type="transmembrane region" description="Helical" evidence="7">
    <location>
        <begin position="115"/>
        <end position="136"/>
    </location>
</feature>
<evidence type="ECO:0000256" key="2">
    <source>
        <dbReference type="ARBA" id="ARBA00022448"/>
    </source>
</evidence>
<evidence type="ECO:0000256" key="1">
    <source>
        <dbReference type="ARBA" id="ARBA00004141"/>
    </source>
</evidence>
<proteinExistence type="predicted"/>
<dbReference type="AlphaFoldDB" id="A0A1B7MF63"/>
<keyword evidence="5 7" id="KW-1133">Transmembrane helix</keyword>
<dbReference type="InterPro" id="IPR004841">
    <property type="entry name" value="AA-permease/SLC12A_dom"/>
</dbReference>
<comment type="subcellular location">
    <subcellularLocation>
        <location evidence="1">Membrane</location>
        <topology evidence="1">Multi-pass membrane protein</topology>
    </subcellularLocation>
</comment>
<dbReference type="InParanoid" id="A0A1B7MF63"/>
<dbReference type="EMBL" id="KV449508">
    <property type="protein sequence ID" value="OAX31234.1"/>
    <property type="molecule type" value="Genomic_DNA"/>
</dbReference>
<feature type="transmembrane region" description="Helical" evidence="7">
    <location>
        <begin position="70"/>
        <end position="94"/>
    </location>
</feature>
<accession>A0A1B7MF63</accession>
<dbReference type="Proteomes" id="UP000092154">
    <property type="component" value="Unassembled WGS sequence"/>
</dbReference>
<dbReference type="PANTHER" id="PTHR43341:SF1">
    <property type="entry name" value="GENERAL AMINO-ACID PERMEASE GAP1"/>
    <property type="match status" value="1"/>
</dbReference>
<name>A0A1B7MF63_9AGAM</name>
<feature type="domain" description="Amino acid permease/ SLC12A" evidence="8">
    <location>
        <begin position="2"/>
        <end position="169"/>
    </location>
</feature>
<keyword evidence="6 7" id="KW-0472">Membrane</keyword>
<reference evidence="9 10" key="1">
    <citation type="submission" date="2016-06" db="EMBL/GenBank/DDBJ databases">
        <title>Comparative genomics of the ectomycorrhizal sister species Rhizopogon vinicolor and Rhizopogon vesiculosus (Basidiomycota: Boletales) reveals a divergence of the mating type B locus.</title>
        <authorList>
            <consortium name="DOE Joint Genome Institute"/>
            <person name="Mujic A.B."/>
            <person name="Kuo A."/>
            <person name="Tritt A."/>
            <person name="Lipzen A."/>
            <person name="Chen C."/>
            <person name="Johnson J."/>
            <person name="Sharma A."/>
            <person name="Barry K."/>
            <person name="Grigoriev I.V."/>
            <person name="Spatafora J.W."/>
        </authorList>
    </citation>
    <scope>NUCLEOTIDE SEQUENCE [LARGE SCALE GENOMIC DNA]</scope>
    <source>
        <strain evidence="9 10">AM-OR11-026</strain>
    </source>
</reference>
<dbReference type="GO" id="GO:0015171">
    <property type="term" value="F:amino acid transmembrane transporter activity"/>
    <property type="evidence" value="ECO:0007669"/>
    <property type="project" value="TreeGrafter"/>
</dbReference>
<evidence type="ECO:0000259" key="8">
    <source>
        <dbReference type="Pfam" id="PF00324"/>
    </source>
</evidence>
<evidence type="ECO:0000256" key="3">
    <source>
        <dbReference type="ARBA" id="ARBA00022692"/>
    </source>
</evidence>
<evidence type="ECO:0000256" key="7">
    <source>
        <dbReference type="SAM" id="Phobius"/>
    </source>
</evidence>
<gene>
    <name evidence="9" type="ORF">K503DRAFT_105269</name>
</gene>
<dbReference type="PANTHER" id="PTHR43341">
    <property type="entry name" value="AMINO ACID PERMEASE"/>
    <property type="match status" value="1"/>
</dbReference>
<dbReference type="GO" id="GO:0016020">
    <property type="term" value="C:membrane"/>
    <property type="evidence" value="ECO:0007669"/>
    <property type="project" value="UniProtKB-SubCell"/>
</dbReference>
<keyword evidence="2" id="KW-0813">Transport</keyword>
<feature type="transmembrane region" description="Helical" evidence="7">
    <location>
        <begin position="44"/>
        <end position="64"/>
    </location>
</feature>
<keyword evidence="3 7" id="KW-0812">Transmembrane</keyword>
<dbReference type="InterPro" id="IPR050524">
    <property type="entry name" value="APC_YAT"/>
</dbReference>
<dbReference type="Gene3D" id="1.20.1740.10">
    <property type="entry name" value="Amino acid/polyamine transporter I"/>
    <property type="match status" value="1"/>
</dbReference>
<dbReference type="Pfam" id="PF00324">
    <property type="entry name" value="AA_permease"/>
    <property type="match status" value="1"/>
</dbReference>
<feature type="transmembrane region" description="Helical" evidence="7">
    <location>
        <begin position="142"/>
        <end position="162"/>
    </location>
</feature>
<sequence length="207" mass="23910">MLTSAFSAGNSFLFCSSRILYGLAIRRQAPHILTKCTEKGLPIVAILCSSAFAFLSLIGISSGAEEVFNWFLQLATVGGFIGWFSINITYLCFYRGLRSQRIDRRKLHYWNSLQPWLSIWGLAWCIFFMLINGFRVFWSFKIADFLTSYVDILIFVALLLFWKIKRRTEIWKPDEMDFTTGIPTYEETEGPEIPPKGFWQHLAAALF</sequence>
<evidence type="ECO:0000313" key="10">
    <source>
        <dbReference type="Proteomes" id="UP000092154"/>
    </source>
</evidence>
<keyword evidence="10" id="KW-1185">Reference proteome</keyword>
<dbReference type="OrthoDB" id="2670790at2759"/>
<evidence type="ECO:0000256" key="6">
    <source>
        <dbReference type="ARBA" id="ARBA00023136"/>
    </source>
</evidence>
<evidence type="ECO:0000256" key="5">
    <source>
        <dbReference type="ARBA" id="ARBA00022989"/>
    </source>
</evidence>
<keyword evidence="4" id="KW-0029">Amino-acid transport</keyword>
<evidence type="ECO:0000313" key="9">
    <source>
        <dbReference type="EMBL" id="OAX31234.1"/>
    </source>
</evidence>
<dbReference type="STRING" id="1314800.A0A1B7MF63"/>
<evidence type="ECO:0000256" key="4">
    <source>
        <dbReference type="ARBA" id="ARBA00022970"/>
    </source>
</evidence>
<organism evidence="9 10">
    <name type="scientific">Rhizopogon vinicolor AM-OR11-026</name>
    <dbReference type="NCBI Taxonomy" id="1314800"/>
    <lineage>
        <taxon>Eukaryota</taxon>
        <taxon>Fungi</taxon>
        <taxon>Dikarya</taxon>
        <taxon>Basidiomycota</taxon>
        <taxon>Agaricomycotina</taxon>
        <taxon>Agaricomycetes</taxon>
        <taxon>Agaricomycetidae</taxon>
        <taxon>Boletales</taxon>
        <taxon>Suillineae</taxon>
        <taxon>Rhizopogonaceae</taxon>
        <taxon>Rhizopogon</taxon>
    </lineage>
</organism>
<protein>
    <recommendedName>
        <fullName evidence="8">Amino acid permease/ SLC12A domain-containing protein</fullName>
    </recommendedName>
</protein>